<dbReference type="Pfam" id="PF13417">
    <property type="entry name" value="GST_N_3"/>
    <property type="match status" value="1"/>
</dbReference>
<dbReference type="AlphaFoldDB" id="M9RDF8"/>
<feature type="domain" description="GST N-terminal" evidence="1">
    <location>
        <begin position="1"/>
        <end position="78"/>
    </location>
</feature>
<dbReference type="GO" id="GO:0006749">
    <property type="term" value="P:glutathione metabolic process"/>
    <property type="evidence" value="ECO:0007669"/>
    <property type="project" value="TreeGrafter"/>
</dbReference>
<dbReference type="HOGENOM" id="CLU_1260573_0_0_5"/>
<dbReference type="eggNOG" id="COG0625">
    <property type="taxonomic scope" value="Bacteria"/>
</dbReference>
<dbReference type="InterPro" id="IPR036249">
    <property type="entry name" value="Thioredoxin-like_sf"/>
</dbReference>
<evidence type="ECO:0000313" key="2">
    <source>
        <dbReference type="EMBL" id="AGI67860.1"/>
    </source>
</evidence>
<dbReference type="Gene3D" id="3.40.30.10">
    <property type="entry name" value="Glutaredoxin"/>
    <property type="match status" value="1"/>
</dbReference>
<dbReference type="Gene3D" id="1.20.1050.10">
    <property type="match status" value="1"/>
</dbReference>
<dbReference type="GO" id="GO:0006559">
    <property type="term" value="P:L-phenylalanine catabolic process"/>
    <property type="evidence" value="ECO:0007669"/>
    <property type="project" value="TreeGrafter"/>
</dbReference>
<dbReference type="EMBL" id="CP003740">
    <property type="protein sequence ID" value="AGI67860.1"/>
    <property type="molecule type" value="Genomic_DNA"/>
</dbReference>
<dbReference type="KEGG" id="oat:OAN307_c22360"/>
<evidence type="ECO:0000313" key="3">
    <source>
        <dbReference type="Proteomes" id="UP000005307"/>
    </source>
</evidence>
<dbReference type="RefSeq" id="WP_015499882.1">
    <property type="nucleotide sequence ID" value="NC_020911.1"/>
</dbReference>
<reference evidence="2 3" key="1">
    <citation type="journal article" date="2013" name="PLoS ONE">
        <title>Poles Apart: Arctic and Antarctic Octadecabacter strains Share High Genome Plasticity and a New Type of Xanthorhodopsin.</title>
        <authorList>
            <person name="Vollmers J."/>
            <person name="Voget S."/>
            <person name="Dietrich S."/>
            <person name="Gollnow K."/>
            <person name="Smits M."/>
            <person name="Meyer K."/>
            <person name="Brinkhoff T."/>
            <person name="Simon M."/>
            <person name="Daniel R."/>
        </authorList>
    </citation>
    <scope>NUCLEOTIDE SEQUENCE [LARGE SCALE GENOMIC DNA]</scope>
    <source>
        <strain evidence="2 3">307</strain>
    </source>
</reference>
<dbReference type="GO" id="GO:0016034">
    <property type="term" value="F:maleylacetoacetate isomerase activity"/>
    <property type="evidence" value="ECO:0007669"/>
    <property type="project" value="TreeGrafter"/>
</dbReference>
<dbReference type="CDD" id="cd00570">
    <property type="entry name" value="GST_N_family"/>
    <property type="match status" value="1"/>
</dbReference>
<dbReference type="GO" id="GO:0004364">
    <property type="term" value="F:glutathione transferase activity"/>
    <property type="evidence" value="ECO:0007669"/>
    <property type="project" value="TreeGrafter"/>
</dbReference>
<name>M9RDF8_9RHOB</name>
<sequence>MLTIYSVPVAVYCAKLRIMLRHKSIPFEQLPPPGGYGSDEYRAIVPSGNLPAMIHDGFMLSDSEAIAEYLEETFLNVPMLPNTLKLRAKAREFSRSHDTRLEPAVRAIYPQVAYLTRDADAVQIGGLTISKHLSSLALLLEANPLDTKRLWLCDCGFTVTFAWIRAFQDAFNLPVEWPQIVTDYETRLQGFKVVSDELAAYRPAMDAYLEKAKPALAQDS</sequence>
<keyword evidence="3" id="KW-1185">Reference proteome</keyword>
<dbReference type="PANTHER" id="PTHR42673:SF4">
    <property type="entry name" value="MALEYLACETOACETATE ISOMERASE"/>
    <property type="match status" value="1"/>
</dbReference>
<evidence type="ECO:0000259" key="1">
    <source>
        <dbReference type="PROSITE" id="PS50404"/>
    </source>
</evidence>
<protein>
    <recommendedName>
        <fullName evidence="1">GST N-terminal domain-containing protein</fullName>
    </recommendedName>
</protein>
<dbReference type="Proteomes" id="UP000005307">
    <property type="component" value="Chromosome"/>
</dbReference>
<dbReference type="InterPro" id="IPR004045">
    <property type="entry name" value="Glutathione_S-Trfase_N"/>
</dbReference>
<dbReference type="STRING" id="391626.OAN307_c22360"/>
<accession>M9RDF8</accession>
<dbReference type="SUPFAM" id="SSF52833">
    <property type="entry name" value="Thioredoxin-like"/>
    <property type="match status" value="1"/>
</dbReference>
<dbReference type="PANTHER" id="PTHR42673">
    <property type="entry name" value="MALEYLACETOACETATE ISOMERASE"/>
    <property type="match status" value="1"/>
</dbReference>
<dbReference type="OrthoDB" id="9782992at2"/>
<organism evidence="2 3">
    <name type="scientific">Octadecabacter antarcticus 307</name>
    <dbReference type="NCBI Taxonomy" id="391626"/>
    <lineage>
        <taxon>Bacteria</taxon>
        <taxon>Pseudomonadati</taxon>
        <taxon>Pseudomonadota</taxon>
        <taxon>Alphaproteobacteria</taxon>
        <taxon>Rhodobacterales</taxon>
        <taxon>Roseobacteraceae</taxon>
        <taxon>Octadecabacter</taxon>
    </lineage>
</organism>
<gene>
    <name evidence="2" type="ORF">OAN307_c22360</name>
</gene>
<dbReference type="PROSITE" id="PS50404">
    <property type="entry name" value="GST_NTER"/>
    <property type="match status" value="1"/>
</dbReference>
<proteinExistence type="predicted"/>